<organism evidence="2 3">
    <name type="scientific">Mycobacteroides immunogenum</name>
    <dbReference type="NCBI Taxonomy" id="83262"/>
    <lineage>
        <taxon>Bacteria</taxon>
        <taxon>Bacillati</taxon>
        <taxon>Actinomycetota</taxon>
        <taxon>Actinomycetes</taxon>
        <taxon>Mycobacteriales</taxon>
        <taxon>Mycobacteriaceae</taxon>
        <taxon>Mycobacteroides</taxon>
    </lineage>
</organism>
<reference evidence="2 3" key="1">
    <citation type="submission" date="2015-09" db="EMBL/GenBank/DDBJ databases">
        <title>Genome Sequences of Mycobacterium immunogenum Isolates, Recuperated from a Chloraminated Drinking Water Distribution System Simulator Subjected to Episodes of Nitrification.</title>
        <authorList>
            <person name="Gomez-Alvarez V."/>
            <person name="Revetta R.P."/>
        </authorList>
    </citation>
    <scope>NUCLEOTIDE SEQUENCE [LARGE SCALE GENOMIC DNA]</scope>
    <source>
        <strain evidence="2 3">H008</strain>
    </source>
</reference>
<protein>
    <submittedName>
        <fullName evidence="2">Uncharacterized protein</fullName>
    </submittedName>
</protein>
<dbReference type="Proteomes" id="UP000037843">
    <property type="component" value="Unassembled WGS sequence"/>
</dbReference>
<evidence type="ECO:0000256" key="1">
    <source>
        <dbReference type="SAM" id="MobiDB-lite"/>
    </source>
</evidence>
<sequence length="65" mass="6763">MLDKDTGETLYLNEDRSALSPVYSLDERKGCPMTRLSGLSARGVRRGGASACSEQGGGAGGRDEG</sequence>
<comment type="caution">
    <text evidence="2">The sequence shown here is derived from an EMBL/GenBank/DDBJ whole genome shotgun (WGS) entry which is preliminary data.</text>
</comment>
<name>A0A7V8RUX2_9MYCO</name>
<evidence type="ECO:0000313" key="2">
    <source>
        <dbReference type="EMBL" id="KPG05725.1"/>
    </source>
</evidence>
<dbReference type="EMBL" id="LJFO01000014">
    <property type="protein sequence ID" value="KPG05725.1"/>
    <property type="molecule type" value="Genomic_DNA"/>
</dbReference>
<gene>
    <name evidence="2" type="ORF">AN908_21745</name>
</gene>
<evidence type="ECO:0000313" key="3">
    <source>
        <dbReference type="Proteomes" id="UP000037843"/>
    </source>
</evidence>
<dbReference type="AlphaFoldDB" id="A0A7V8RUX2"/>
<feature type="region of interest" description="Disordered" evidence="1">
    <location>
        <begin position="42"/>
        <end position="65"/>
    </location>
</feature>
<feature type="compositionally biased region" description="Gly residues" evidence="1">
    <location>
        <begin position="55"/>
        <end position="65"/>
    </location>
</feature>
<accession>A0A7V8RUX2</accession>
<proteinExistence type="predicted"/>